<dbReference type="EMBL" id="BAAFHN010000123">
    <property type="protein sequence ID" value="GAB0174073.1"/>
    <property type="molecule type" value="Genomic_DNA"/>
</dbReference>
<comment type="caution">
    <text evidence="2">The sequence shown here is derived from an EMBL/GenBank/DDBJ whole genome shotgun (WGS) entry which is preliminary data.</text>
</comment>
<evidence type="ECO:0000256" key="1">
    <source>
        <dbReference type="SAM" id="Phobius"/>
    </source>
</evidence>
<reference evidence="2 3" key="1">
    <citation type="submission" date="2024-06" db="EMBL/GenBank/DDBJ databases">
        <title>Draft genome sequence of Helicobacter trogontum NHP16-4001.</title>
        <authorList>
            <person name="Rimbara E."/>
            <person name="Suzuki M."/>
        </authorList>
    </citation>
    <scope>NUCLEOTIDE SEQUENCE [LARGE SCALE GENOMIC DNA]</scope>
    <source>
        <strain evidence="2 3">NHP16-4001</strain>
    </source>
</reference>
<feature type="transmembrane region" description="Helical" evidence="1">
    <location>
        <begin position="28"/>
        <end position="50"/>
    </location>
</feature>
<sequence>MRDIYFFGGIYCIIIGTQKYLSRDDNSLSITIALLVLVVMWFVVSPLAMYKTLNIKSIFLTSKNLIIQRYIGDKIVLPLGSFYIDIVEPAWLGILLGTDTALVTPFIEDKIVYDFEVCGQNIENLDKLFEILKPHITEFVCTLNDDEYEGSMFEMSYSFHNIHSILYKSNKQFDMNEIEKLREERNAKSNLQNKQ</sequence>
<name>A0ABQ0D6U5_9HELI</name>
<accession>A0ABQ0D6U5</accession>
<dbReference type="RefSeq" id="WP_369607988.1">
    <property type="nucleotide sequence ID" value="NZ_BAAFHN010000123.1"/>
</dbReference>
<proteinExistence type="predicted"/>
<keyword evidence="1" id="KW-0472">Membrane</keyword>
<evidence type="ECO:0000313" key="2">
    <source>
        <dbReference type="EMBL" id="GAB0174073.1"/>
    </source>
</evidence>
<dbReference type="Proteomes" id="UP001562457">
    <property type="component" value="Unassembled WGS sequence"/>
</dbReference>
<keyword evidence="3" id="KW-1185">Reference proteome</keyword>
<keyword evidence="1" id="KW-1133">Transmembrane helix</keyword>
<organism evidence="2 3">
    <name type="scientific">Helicobacter trogontum</name>
    <dbReference type="NCBI Taxonomy" id="50960"/>
    <lineage>
        <taxon>Bacteria</taxon>
        <taxon>Pseudomonadati</taxon>
        <taxon>Campylobacterota</taxon>
        <taxon>Epsilonproteobacteria</taxon>
        <taxon>Campylobacterales</taxon>
        <taxon>Helicobacteraceae</taxon>
        <taxon>Helicobacter</taxon>
    </lineage>
</organism>
<protein>
    <submittedName>
        <fullName evidence="2">Uncharacterized protein</fullName>
    </submittedName>
</protein>
<evidence type="ECO:0000313" key="3">
    <source>
        <dbReference type="Proteomes" id="UP001562457"/>
    </source>
</evidence>
<gene>
    <name evidence="2" type="ORF">NHP164001_20980</name>
</gene>
<keyword evidence="1" id="KW-0812">Transmembrane</keyword>